<feature type="compositionally biased region" description="Acidic residues" evidence="3">
    <location>
        <begin position="29"/>
        <end position="46"/>
    </location>
</feature>
<evidence type="ECO:0000256" key="1">
    <source>
        <dbReference type="ARBA" id="ARBA00005607"/>
    </source>
</evidence>
<protein>
    <recommendedName>
        <fullName evidence="2">Protein SHQ1 homolog</fullName>
    </recommendedName>
</protein>
<reference evidence="5 6" key="1">
    <citation type="submission" date="2021-06" db="EMBL/GenBank/DDBJ databases">
        <authorList>
            <person name="Palmer J.M."/>
        </authorList>
    </citation>
    <scope>NUCLEOTIDE SEQUENCE [LARGE SCALE GENOMIC DNA]</scope>
    <source>
        <strain evidence="5 6">CL_MEX2019</strain>
        <tissue evidence="5">Muscle</tissue>
    </source>
</reference>
<evidence type="ECO:0000259" key="4">
    <source>
        <dbReference type="Pfam" id="PF04925"/>
    </source>
</evidence>
<sequence length="270" mass="30936">MLTSLLAPKGSRSAKPLVEDVSGGSEISGDGEEEEEEFDWEVEQEVYTDRSEEEQRTLQKYGFGNQRSGVFSRLQEELSDVIDVKNPDGTSASERRQARLEAEALAFSSDHYLADLFEDDEINRLLKFTLWWSKLSPSTEQQEEESDVSFSDEEKEQLRKFTNRSYLLDKTSRCQAWLSLVDILLAYSYEVRSTAGEHHVESPWTVRKLSGTLCWLETYSCLLDVLVSFGRRVLCYPLYRHFALVTSAISDTVKIFQSGESQRSTTQHHS</sequence>
<evidence type="ECO:0000256" key="2">
    <source>
        <dbReference type="ARBA" id="ARBA00013750"/>
    </source>
</evidence>
<name>A0ABU7CYS1_9TELE</name>
<dbReference type="InterPro" id="IPR007009">
    <property type="entry name" value="Shq1_C"/>
</dbReference>
<dbReference type="Pfam" id="PF04925">
    <property type="entry name" value="SHQ1"/>
    <property type="match status" value="1"/>
</dbReference>
<feature type="compositionally biased region" description="Low complexity" evidence="3">
    <location>
        <begin position="19"/>
        <end position="28"/>
    </location>
</feature>
<evidence type="ECO:0000256" key="3">
    <source>
        <dbReference type="SAM" id="MobiDB-lite"/>
    </source>
</evidence>
<feature type="compositionally biased region" description="Basic and acidic residues" evidence="3">
    <location>
        <begin position="47"/>
        <end position="57"/>
    </location>
</feature>
<evidence type="ECO:0000313" key="5">
    <source>
        <dbReference type="EMBL" id="MED6268067.1"/>
    </source>
</evidence>
<dbReference type="EMBL" id="JAHUTJ010009819">
    <property type="protein sequence ID" value="MED6268067.1"/>
    <property type="molecule type" value="Genomic_DNA"/>
</dbReference>
<accession>A0ABU7CYS1</accession>
<evidence type="ECO:0000313" key="6">
    <source>
        <dbReference type="Proteomes" id="UP001352852"/>
    </source>
</evidence>
<feature type="region of interest" description="Disordered" evidence="3">
    <location>
        <begin position="1"/>
        <end position="59"/>
    </location>
</feature>
<dbReference type="PANTHER" id="PTHR12967:SF0">
    <property type="entry name" value="PROTEIN SHQ1 HOMOLOG"/>
    <property type="match status" value="1"/>
</dbReference>
<gene>
    <name evidence="5" type="primary">SHQ1</name>
    <name evidence="5" type="ORF">CHARACLAT_018527</name>
</gene>
<comment type="caution">
    <text evidence="5">The sequence shown here is derived from an EMBL/GenBank/DDBJ whole genome shotgun (WGS) entry which is preliminary data.</text>
</comment>
<proteinExistence type="inferred from homology"/>
<keyword evidence="6" id="KW-1185">Reference proteome</keyword>
<comment type="similarity">
    <text evidence="1">Belongs to the SHQ1 family.</text>
</comment>
<dbReference type="InterPro" id="IPR039742">
    <property type="entry name" value="Shq1"/>
</dbReference>
<feature type="domain" description="Shq1 C-terminal" evidence="4">
    <location>
        <begin position="140"/>
        <end position="260"/>
    </location>
</feature>
<dbReference type="PANTHER" id="PTHR12967">
    <property type="entry name" value="PROTEIN SHQ1 HOMOLOG"/>
    <property type="match status" value="1"/>
</dbReference>
<dbReference type="Proteomes" id="UP001352852">
    <property type="component" value="Unassembled WGS sequence"/>
</dbReference>
<organism evidence="5 6">
    <name type="scientific">Characodon lateralis</name>
    <dbReference type="NCBI Taxonomy" id="208331"/>
    <lineage>
        <taxon>Eukaryota</taxon>
        <taxon>Metazoa</taxon>
        <taxon>Chordata</taxon>
        <taxon>Craniata</taxon>
        <taxon>Vertebrata</taxon>
        <taxon>Euteleostomi</taxon>
        <taxon>Actinopterygii</taxon>
        <taxon>Neopterygii</taxon>
        <taxon>Teleostei</taxon>
        <taxon>Neoteleostei</taxon>
        <taxon>Acanthomorphata</taxon>
        <taxon>Ovalentaria</taxon>
        <taxon>Atherinomorphae</taxon>
        <taxon>Cyprinodontiformes</taxon>
        <taxon>Goodeidae</taxon>
        <taxon>Characodon</taxon>
    </lineage>
</organism>